<evidence type="ECO:0000256" key="5">
    <source>
        <dbReference type="ARBA" id="ARBA00022737"/>
    </source>
</evidence>
<evidence type="ECO:0000313" key="11">
    <source>
        <dbReference type="Proteomes" id="UP000192578"/>
    </source>
</evidence>
<organism evidence="10 11">
    <name type="scientific">Hypsibius exemplaris</name>
    <name type="common">Freshwater tardigrade</name>
    <dbReference type="NCBI Taxonomy" id="2072580"/>
    <lineage>
        <taxon>Eukaryota</taxon>
        <taxon>Metazoa</taxon>
        <taxon>Ecdysozoa</taxon>
        <taxon>Tardigrada</taxon>
        <taxon>Eutardigrada</taxon>
        <taxon>Parachela</taxon>
        <taxon>Hypsibioidea</taxon>
        <taxon>Hypsibiidae</taxon>
        <taxon>Hypsibius</taxon>
    </lineage>
</organism>
<dbReference type="Proteomes" id="UP000192578">
    <property type="component" value="Unassembled WGS sequence"/>
</dbReference>
<keyword evidence="4 8" id="KW-0812">Transmembrane</keyword>
<keyword evidence="5" id="KW-0677">Repeat</keyword>
<dbReference type="Pfam" id="PF00153">
    <property type="entry name" value="Mito_carr"/>
    <property type="match status" value="3"/>
</dbReference>
<dbReference type="GO" id="GO:0016020">
    <property type="term" value="C:membrane"/>
    <property type="evidence" value="ECO:0007669"/>
    <property type="project" value="UniProtKB-SubCell"/>
</dbReference>
<evidence type="ECO:0000313" key="10">
    <source>
        <dbReference type="EMBL" id="OWA53101.1"/>
    </source>
</evidence>
<keyword evidence="7 8" id="KW-0472">Membrane</keyword>
<sequence length="307" mass="34098">MAVTASLKLPEALSSVVRLTAEEKEIKKIPRWYFGGMACSTAACCTHPIDMMKVHLQTHTADGKLRIFQSMINLVKARGVRTLYVGLTASVTRESIYSGARFGIYEVLKPDPGTPARPFYMKVVTAAFAGAFGGFIGAPFDLINVRMLSDIKVPVERKRNYRHVVDGFLRICREEGPLQLYNGASMVVLRAICITVGQLSFYDQVKQTLLGWPYFEDTLPTHLLSSAVAACTATTLAMPVDVMKTRMQNAPPGKYKSMASCFMDTAKTGPLSFYKGYFPAFTRVGFHTVITFLTFEQLRIHFGKDTE</sequence>
<dbReference type="InterPro" id="IPR050391">
    <property type="entry name" value="Mito_Metabolite_Transporter"/>
</dbReference>
<dbReference type="InterPro" id="IPR018108">
    <property type="entry name" value="MCP_transmembrane"/>
</dbReference>
<feature type="repeat" description="Solcar" evidence="8">
    <location>
        <begin position="117"/>
        <end position="208"/>
    </location>
</feature>
<keyword evidence="6" id="KW-1133">Transmembrane helix</keyword>
<evidence type="ECO:0000256" key="9">
    <source>
        <dbReference type="RuleBase" id="RU000488"/>
    </source>
</evidence>
<reference evidence="11" key="1">
    <citation type="submission" date="2017-01" db="EMBL/GenBank/DDBJ databases">
        <title>Comparative genomics of anhydrobiosis in the tardigrade Hypsibius dujardini.</title>
        <authorList>
            <person name="Yoshida Y."/>
            <person name="Koutsovoulos G."/>
            <person name="Laetsch D."/>
            <person name="Stevens L."/>
            <person name="Kumar S."/>
            <person name="Horikawa D."/>
            <person name="Ishino K."/>
            <person name="Komine S."/>
            <person name="Tomita M."/>
            <person name="Blaxter M."/>
            <person name="Arakawa K."/>
        </authorList>
    </citation>
    <scope>NUCLEOTIDE SEQUENCE [LARGE SCALE GENOMIC DNA]</scope>
    <source>
        <strain evidence="11">Z151</strain>
    </source>
</reference>
<dbReference type="Gene3D" id="1.50.40.10">
    <property type="entry name" value="Mitochondrial carrier domain"/>
    <property type="match status" value="1"/>
</dbReference>
<dbReference type="OrthoDB" id="448427at2759"/>
<protein>
    <submittedName>
        <fullName evidence="10">Mitochondrial dicarboxylate carrier</fullName>
    </submittedName>
</protein>
<evidence type="ECO:0000256" key="2">
    <source>
        <dbReference type="ARBA" id="ARBA00006375"/>
    </source>
</evidence>
<evidence type="ECO:0000256" key="6">
    <source>
        <dbReference type="ARBA" id="ARBA00022989"/>
    </source>
</evidence>
<gene>
    <name evidence="10" type="ORF">BV898_17535</name>
</gene>
<dbReference type="EMBL" id="MTYJ01000303">
    <property type="protein sequence ID" value="OWA53101.1"/>
    <property type="molecule type" value="Genomic_DNA"/>
</dbReference>
<feature type="repeat" description="Solcar" evidence="8">
    <location>
        <begin position="217"/>
        <end position="301"/>
    </location>
</feature>
<dbReference type="PROSITE" id="PS50920">
    <property type="entry name" value="SOLCAR"/>
    <property type="match status" value="3"/>
</dbReference>
<evidence type="ECO:0000256" key="4">
    <source>
        <dbReference type="ARBA" id="ARBA00022692"/>
    </source>
</evidence>
<keyword evidence="11" id="KW-1185">Reference proteome</keyword>
<comment type="subcellular location">
    <subcellularLocation>
        <location evidence="1">Membrane</location>
        <topology evidence="1">Multi-pass membrane protein</topology>
    </subcellularLocation>
</comment>
<feature type="repeat" description="Solcar" evidence="8">
    <location>
        <begin position="26"/>
        <end position="111"/>
    </location>
</feature>
<evidence type="ECO:0000256" key="1">
    <source>
        <dbReference type="ARBA" id="ARBA00004141"/>
    </source>
</evidence>
<comment type="similarity">
    <text evidence="2 9">Belongs to the mitochondrial carrier (TC 2.A.29) family.</text>
</comment>
<keyword evidence="3 9" id="KW-0813">Transport</keyword>
<evidence type="ECO:0000256" key="7">
    <source>
        <dbReference type="ARBA" id="ARBA00023136"/>
    </source>
</evidence>
<name>A0A9X6NI87_HYPEX</name>
<evidence type="ECO:0000256" key="3">
    <source>
        <dbReference type="ARBA" id="ARBA00022448"/>
    </source>
</evidence>
<evidence type="ECO:0000256" key="8">
    <source>
        <dbReference type="PROSITE-ProRule" id="PRU00282"/>
    </source>
</evidence>
<dbReference type="SUPFAM" id="SSF103506">
    <property type="entry name" value="Mitochondrial carrier"/>
    <property type="match status" value="1"/>
</dbReference>
<dbReference type="PANTHER" id="PTHR45618">
    <property type="entry name" value="MITOCHONDRIAL DICARBOXYLATE CARRIER-RELATED"/>
    <property type="match status" value="1"/>
</dbReference>
<dbReference type="AlphaFoldDB" id="A0A9X6NI87"/>
<dbReference type="InterPro" id="IPR023395">
    <property type="entry name" value="MCP_dom_sf"/>
</dbReference>
<comment type="caution">
    <text evidence="10">The sequence shown here is derived from an EMBL/GenBank/DDBJ whole genome shotgun (WGS) entry which is preliminary data.</text>
</comment>
<proteinExistence type="inferred from homology"/>
<accession>A0A9X6NI87</accession>